<dbReference type="EMBL" id="CP054212">
    <property type="protein sequence ID" value="QKJ87689.1"/>
    <property type="molecule type" value="Genomic_DNA"/>
</dbReference>
<keyword evidence="3" id="KW-1185">Reference proteome</keyword>
<evidence type="ECO:0000313" key="3">
    <source>
        <dbReference type="Proteomes" id="UP000505325"/>
    </source>
</evidence>
<dbReference type="AlphaFoldDB" id="A0A6M8UD63"/>
<protein>
    <submittedName>
        <fullName evidence="2">Uncharacterized protein</fullName>
    </submittedName>
</protein>
<sequence>MNLKKISISMAFNIICAVGATLVLLGLILACWFFFASEQEGRFYRGGISLVAAFIGYVIYRYMFPRIHKKWTDRY</sequence>
<keyword evidence="1" id="KW-1133">Transmembrane helix</keyword>
<accession>A0A6M8UD63</accession>
<reference evidence="2 3" key="1">
    <citation type="submission" date="2020-06" db="EMBL/GenBank/DDBJ databases">
        <title>Genome sequence of Paramixta manurensis strain PD-1.</title>
        <authorList>
            <person name="Lee C.W."/>
            <person name="Kim J."/>
        </authorList>
    </citation>
    <scope>NUCLEOTIDE SEQUENCE [LARGE SCALE GENOMIC DNA]</scope>
    <source>
        <strain evidence="2 3">PD-1</strain>
    </source>
</reference>
<proteinExistence type="predicted"/>
<dbReference type="Proteomes" id="UP000505325">
    <property type="component" value="Chromosome"/>
</dbReference>
<evidence type="ECO:0000313" key="2">
    <source>
        <dbReference type="EMBL" id="QKJ87689.1"/>
    </source>
</evidence>
<evidence type="ECO:0000256" key="1">
    <source>
        <dbReference type="SAM" id="Phobius"/>
    </source>
</evidence>
<name>A0A6M8UD63_9GAMM</name>
<dbReference type="RefSeq" id="WP_173634616.1">
    <property type="nucleotide sequence ID" value="NZ_CP054212.1"/>
</dbReference>
<feature type="transmembrane region" description="Helical" evidence="1">
    <location>
        <begin position="12"/>
        <end position="36"/>
    </location>
</feature>
<feature type="transmembrane region" description="Helical" evidence="1">
    <location>
        <begin position="42"/>
        <end position="60"/>
    </location>
</feature>
<keyword evidence="1" id="KW-0812">Transmembrane</keyword>
<dbReference type="KEGG" id="pmak:PMPD1_2751"/>
<gene>
    <name evidence="2" type="ORF">PMPD1_2751</name>
</gene>
<dbReference type="PROSITE" id="PS51257">
    <property type="entry name" value="PROKAR_LIPOPROTEIN"/>
    <property type="match status" value="1"/>
</dbReference>
<organism evidence="2 3">
    <name type="scientific">Paramixta manurensis</name>
    <dbReference type="NCBI Taxonomy" id="2740817"/>
    <lineage>
        <taxon>Bacteria</taxon>
        <taxon>Pseudomonadati</taxon>
        <taxon>Pseudomonadota</taxon>
        <taxon>Gammaproteobacteria</taxon>
        <taxon>Enterobacterales</taxon>
        <taxon>Erwiniaceae</taxon>
        <taxon>Paramixta</taxon>
    </lineage>
</organism>
<keyword evidence="1" id="KW-0472">Membrane</keyword>